<evidence type="ECO:0000256" key="8">
    <source>
        <dbReference type="SAM" id="Phobius"/>
    </source>
</evidence>
<dbReference type="RefSeq" id="WP_103079988.1">
    <property type="nucleotide sequence ID" value="NZ_CP021850.1"/>
</dbReference>
<comment type="similarity">
    <text evidence="2">Belongs to the multi antimicrobial extrusion (MATE) (TC 2.A.66.1) family.</text>
</comment>
<feature type="transmembrane region" description="Helical" evidence="8">
    <location>
        <begin position="184"/>
        <end position="206"/>
    </location>
</feature>
<dbReference type="PANTHER" id="PTHR43298:SF2">
    <property type="entry name" value="FMN_FAD EXPORTER YEEO-RELATED"/>
    <property type="match status" value="1"/>
</dbReference>
<protein>
    <recommendedName>
        <fullName evidence="7">Multidrug-efflux transporter</fullName>
    </recommendedName>
</protein>
<dbReference type="InterPro" id="IPR002797">
    <property type="entry name" value="Polysacc_synth"/>
</dbReference>
<dbReference type="EMBL" id="NIOJ01000002">
    <property type="protein sequence ID" value="PNU01408.1"/>
    <property type="molecule type" value="Genomic_DNA"/>
</dbReference>
<comment type="caution">
    <text evidence="9">The sequence shown here is derived from an EMBL/GenBank/DDBJ whole genome shotgun (WGS) entry which is preliminary data.</text>
</comment>
<feature type="transmembrane region" description="Helical" evidence="8">
    <location>
        <begin position="410"/>
        <end position="430"/>
    </location>
</feature>
<gene>
    <name evidence="9" type="primary">spoVB</name>
    <name evidence="9" type="ORF">CDQ84_01715</name>
</gene>
<evidence type="ECO:0000256" key="6">
    <source>
        <dbReference type="ARBA" id="ARBA00023136"/>
    </source>
</evidence>
<dbReference type="OrthoDB" id="9775950at2"/>
<dbReference type="AlphaFoldDB" id="A0A2K2FMH7"/>
<dbReference type="GO" id="GO:0005886">
    <property type="term" value="C:plasma membrane"/>
    <property type="evidence" value="ECO:0007669"/>
    <property type="project" value="TreeGrafter"/>
</dbReference>
<evidence type="ECO:0000256" key="3">
    <source>
        <dbReference type="ARBA" id="ARBA00022448"/>
    </source>
</evidence>
<evidence type="ECO:0000256" key="5">
    <source>
        <dbReference type="ARBA" id="ARBA00022989"/>
    </source>
</evidence>
<feature type="transmembrane region" description="Helical" evidence="8">
    <location>
        <begin position="276"/>
        <end position="297"/>
    </location>
</feature>
<evidence type="ECO:0000256" key="2">
    <source>
        <dbReference type="ARBA" id="ARBA00010199"/>
    </source>
</evidence>
<keyword evidence="6 8" id="KW-0472">Membrane</keyword>
<dbReference type="Proteomes" id="UP000236151">
    <property type="component" value="Unassembled WGS sequence"/>
</dbReference>
<reference evidence="9 10" key="1">
    <citation type="submission" date="2017-06" db="EMBL/GenBank/DDBJ databases">
        <title>Investigating the central metabolism of Clostridium thermosuccinogenes.</title>
        <authorList>
            <person name="Koendjbiharie J.G."/>
            <person name="van Kranenburg R."/>
        </authorList>
    </citation>
    <scope>NUCLEOTIDE SEQUENCE [LARGE SCALE GENOMIC DNA]</scope>
    <source>
        <strain evidence="9 10">DSM 5806</strain>
    </source>
</reference>
<dbReference type="InterPro" id="IPR050222">
    <property type="entry name" value="MATE_MdtK"/>
</dbReference>
<sequence length="503" mass="55123">MKIDRFYRNSLILILSNVFTGVIAFAFSIVLSRELGTEGLGLYGLVMPVYSLVLCLVSDGLVTALSRNTAVFHSKKDFKNLVRTVSTVFYIILMWAAFVGLVFFTGSSFIGRHLIKDIRSSPALKALTPALIFVPLSAIMKGFFYGIGKFRIPAFIDIAEKSIRIVVLLSIMALLPHSTIGSTVAAACSALAMGELLSFIILYSAYKIHKKKFPKSSFRAQNRLQLLANVLVISIPLCIEGVLSSILSTASSLILPRRLVSSGLPYSTALSLIGKFSGMSLTITTFPLIIISSVMTVTVPDLTVSASRKDYWALERRIVQVLKIASVVGISSLVVDMCIPDTLGKIFYNRKDLAGFIRFAAIPSFISYLSLPTLGILNGLGKQNVLLRNSLITSIQDVVLIYILTGIPSINIYGYGITLIISSLTLLILNFHEIRKNCDIKVSISGIVIYALIGILAFMIIRFIDDMMPETLPVLKALVIVPVAFFTVFTLSKYSGERPFRQA</sequence>
<feature type="transmembrane region" description="Helical" evidence="8">
    <location>
        <begin position="355"/>
        <end position="374"/>
    </location>
</feature>
<feature type="transmembrane region" description="Helical" evidence="8">
    <location>
        <begin position="130"/>
        <end position="150"/>
    </location>
</feature>
<organism evidence="9 10">
    <name type="scientific">Clostridium thermosuccinogenes</name>
    <dbReference type="NCBI Taxonomy" id="84032"/>
    <lineage>
        <taxon>Bacteria</taxon>
        <taxon>Bacillati</taxon>
        <taxon>Bacillota</taxon>
        <taxon>Clostridia</taxon>
        <taxon>Eubacteriales</taxon>
        <taxon>Clostridiaceae</taxon>
        <taxon>Clostridium</taxon>
    </lineage>
</organism>
<feature type="transmembrane region" description="Helical" evidence="8">
    <location>
        <begin position="442"/>
        <end position="461"/>
    </location>
</feature>
<evidence type="ECO:0000313" key="10">
    <source>
        <dbReference type="Proteomes" id="UP000236151"/>
    </source>
</evidence>
<feature type="transmembrane region" description="Helical" evidence="8">
    <location>
        <begin position="473"/>
        <end position="491"/>
    </location>
</feature>
<evidence type="ECO:0000256" key="4">
    <source>
        <dbReference type="ARBA" id="ARBA00022692"/>
    </source>
</evidence>
<feature type="transmembrane region" description="Helical" evidence="8">
    <location>
        <begin position="12"/>
        <end position="31"/>
    </location>
</feature>
<dbReference type="InterPro" id="IPR024923">
    <property type="entry name" value="PG_synth_SpoVB"/>
</dbReference>
<dbReference type="Pfam" id="PF01943">
    <property type="entry name" value="Polysacc_synt"/>
    <property type="match status" value="1"/>
</dbReference>
<evidence type="ECO:0000256" key="7">
    <source>
        <dbReference type="ARBA" id="ARBA00031636"/>
    </source>
</evidence>
<feature type="transmembrane region" description="Helical" evidence="8">
    <location>
        <begin position="226"/>
        <end position="256"/>
    </location>
</feature>
<feature type="transmembrane region" description="Helical" evidence="8">
    <location>
        <begin position="43"/>
        <end position="66"/>
    </location>
</feature>
<accession>A0A2K2FMH7</accession>
<keyword evidence="3" id="KW-0813">Transport</keyword>
<proteinExistence type="inferred from homology"/>
<dbReference type="PANTHER" id="PTHR43298">
    <property type="entry name" value="MULTIDRUG RESISTANCE PROTEIN NORM-RELATED"/>
    <property type="match status" value="1"/>
</dbReference>
<feature type="transmembrane region" description="Helical" evidence="8">
    <location>
        <begin position="87"/>
        <end position="110"/>
    </location>
</feature>
<keyword evidence="10" id="KW-1185">Reference proteome</keyword>
<keyword evidence="5 8" id="KW-1133">Transmembrane helix</keyword>
<feature type="transmembrane region" description="Helical" evidence="8">
    <location>
        <begin position="162"/>
        <end position="178"/>
    </location>
</feature>
<evidence type="ECO:0000256" key="1">
    <source>
        <dbReference type="ARBA" id="ARBA00004141"/>
    </source>
</evidence>
<keyword evidence="4 8" id="KW-0812">Transmembrane</keyword>
<dbReference type="PIRSF" id="PIRSF038958">
    <property type="entry name" value="PG_synth_SpoVB"/>
    <property type="match status" value="1"/>
</dbReference>
<dbReference type="KEGG" id="cthd:CDO33_04010"/>
<name>A0A2K2FMH7_9CLOT</name>
<comment type="subcellular location">
    <subcellularLocation>
        <location evidence="1">Membrane</location>
        <topology evidence="1">Multi-pass membrane protein</topology>
    </subcellularLocation>
</comment>
<evidence type="ECO:0000313" key="9">
    <source>
        <dbReference type="EMBL" id="PNU01408.1"/>
    </source>
</evidence>
<dbReference type="NCBIfam" id="TIGR02900">
    <property type="entry name" value="spore_V_B"/>
    <property type="match status" value="1"/>
</dbReference>
<dbReference type="InterPro" id="IPR014249">
    <property type="entry name" value="Spore_V_B"/>
</dbReference>